<keyword evidence="4" id="KW-1185">Reference proteome</keyword>
<proteinExistence type="predicted"/>
<comment type="caution">
    <text evidence="3">The sequence shown here is derived from an EMBL/GenBank/DDBJ whole genome shotgun (WGS) entry which is preliminary data.</text>
</comment>
<feature type="region of interest" description="Disordered" evidence="1">
    <location>
        <begin position="73"/>
        <end position="126"/>
    </location>
</feature>
<dbReference type="AlphaFoldDB" id="A0A9W6BFC1"/>
<feature type="signal peptide" evidence="2">
    <location>
        <begin position="1"/>
        <end position="19"/>
    </location>
</feature>
<name>A0A9W6BFC1_9CHLO</name>
<organism evidence="3 4">
    <name type="scientific">Pleodorina starrii</name>
    <dbReference type="NCBI Taxonomy" id="330485"/>
    <lineage>
        <taxon>Eukaryota</taxon>
        <taxon>Viridiplantae</taxon>
        <taxon>Chlorophyta</taxon>
        <taxon>core chlorophytes</taxon>
        <taxon>Chlorophyceae</taxon>
        <taxon>CS clade</taxon>
        <taxon>Chlamydomonadales</taxon>
        <taxon>Volvocaceae</taxon>
        <taxon>Pleodorina</taxon>
    </lineage>
</organism>
<evidence type="ECO:0000313" key="4">
    <source>
        <dbReference type="Proteomes" id="UP001165080"/>
    </source>
</evidence>
<feature type="chain" id="PRO_5040983475" evidence="2">
    <location>
        <begin position="20"/>
        <end position="344"/>
    </location>
</feature>
<feature type="compositionally biased region" description="Gly residues" evidence="1">
    <location>
        <begin position="298"/>
        <end position="314"/>
    </location>
</feature>
<feature type="region of interest" description="Disordered" evidence="1">
    <location>
        <begin position="252"/>
        <end position="328"/>
    </location>
</feature>
<sequence>MSALQFYVASGGLVVLLDAASGEGAAARDFVSQALNLQGDWYLCRRSAKPKMASKRFALSRHGDGLVLSPWAQSFLRDPGPESEQPATSQPNPNPDPESDPEPNSASVDGAKADSRGGGSSSAHAWPAGVEDARQVTTHTLCVHQDPALVPRPLYTVKGNEMQVAAQAFGRVGSPGAVVWLGYSWRDGPQEQWGGLLLKMVTDWARGAYRAPTEADEAWEPQDQDLGEEVVEEVFAAAAGSGLTDTLRLLLERPGVYPPPPSPGSGTDGNGNGNGNRNGNGSGNNGNGNNGNDNNGNGNNGNGNGNGGSGNGNGEGRRRRVTTEISQSVRRLLDAANIAPAAAA</sequence>
<gene>
    <name evidence="3" type="primary">PLEST006069</name>
    <name evidence="3" type="ORF">PLESTB_000410800</name>
</gene>
<protein>
    <submittedName>
        <fullName evidence="3">Uncharacterized protein</fullName>
    </submittedName>
</protein>
<evidence type="ECO:0000256" key="1">
    <source>
        <dbReference type="SAM" id="MobiDB-lite"/>
    </source>
</evidence>
<keyword evidence="2" id="KW-0732">Signal</keyword>
<feature type="compositionally biased region" description="Gly residues" evidence="1">
    <location>
        <begin position="266"/>
        <end position="289"/>
    </location>
</feature>
<evidence type="ECO:0000256" key="2">
    <source>
        <dbReference type="SAM" id="SignalP"/>
    </source>
</evidence>
<dbReference type="EMBL" id="BRXU01000003">
    <property type="protein sequence ID" value="GLC50708.1"/>
    <property type="molecule type" value="Genomic_DNA"/>
</dbReference>
<evidence type="ECO:0000313" key="3">
    <source>
        <dbReference type="EMBL" id="GLC50708.1"/>
    </source>
</evidence>
<accession>A0A9W6BFC1</accession>
<reference evidence="3 4" key="1">
    <citation type="journal article" date="2023" name="Commun. Biol.">
        <title>Reorganization of the ancestral sex-determining regions during the evolution of trioecy in Pleodorina starrii.</title>
        <authorList>
            <person name="Takahashi K."/>
            <person name="Suzuki S."/>
            <person name="Kawai-Toyooka H."/>
            <person name="Yamamoto K."/>
            <person name="Hamaji T."/>
            <person name="Ootsuki R."/>
            <person name="Yamaguchi H."/>
            <person name="Kawachi M."/>
            <person name="Higashiyama T."/>
            <person name="Nozaki H."/>
        </authorList>
    </citation>
    <scope>NUCLEOTIDE SEQUENCE [LARGE SCALE GENOMIC DNA]</scope>
    <source>
        <strain evidence="3 4">NIES-4479</strain>
    </source>
</reference>
<dbReference type="Proteomes" id="UP001165080">
    <property type="component" value="Unassembled WGS sequence"/>
</dbReference>